<gene>
    <name evidence="3" type="ORF">SAMN05877753_11547</name>
</gene>
<comment type="similarity">
    <text evidence="1">Belongs to the UPF0213 family.</text>
</comment>
<accession>A0A285D7C2</accession>
<name>A0A285D7C2_9BACI</name>
<dbReference type="OrthoDB" id="9807770at2"/>
<dbReference type="InterPro" id="IPR000305">
    <property type="entry name" value="GIY-YIG_endonuc"/>
</dbReference>
<evidence type="ECO:0000259" key="2">
    <source>
        <dbReference type="PROSITE" id="PS50164"/>
    </source>
</evidence>
<dbReference type="GO" id="GO:0004519">
    <property type="term" value="F:endonuclease activity"/>
    <property type="evidence" value="ECO:0007669"/>
    <property type="project" value="UniProtKB-KW"/>
</dbReference>
<dbReference type="PANTHER" id="PTHR34477">
    <property type="entry name" value="UPF0213 PROTEIN YHBQ"/>
    <property type="match status" value="1"/>
</dbReference>
<dbReference type="EMBL" id="OAOP01000015">
    <property type="protein sequence ID" value="SNX75721.1"/>
    <property type="molecule type" value="Genomic_DNA"/>
</dbReference>
<dbReference type="Pfam" id="PF01541">
    <property type="entry name" value="GIY-YIG"/>
    <property type="match status" value="1"/>
</dbReference>
<evidence type="ECO:0000256" key="1">
    <source>
        <dbReference type="ARBA" id="ARBA00007435"/>
    </source>
</evidence>
<keyword evidence="3" id="KW-0378">Hydrolase</keyword>
<keyword evidence="3" id="KW-0540">Nuclease</keyword>
<evidence type="ECO:0000313" key="3">
    <source>
        <dbReference type="EMBL" id="SNX75721.1"/>
    </source>
</evidence>
<protein>
    <submittedName>
        <fullName evidence="3">Putative endonuclease</fullName>
    </submittedName>
</protein>
<sequence>MENNKHFIYVLECADGSYYTGYSTDVNKRVLTHNAGKGAKYTRSRLPVTCIYEKAFASKREALQEEYAFKRLSRREKEQFLKSKGRQG</sequence>
<dbReference type="AlphaFoldDB" id="A0A285D7C2"/>
<dbReference type="PANTHER" id="PTHR34477:SF1">
    <property type="entry name" value="UPF0213 PROTEIN YHBQ"/>
    <property type="match status" value="1"/>
</dbReference>
<dbReference type="SUPFAM" id="SSF82771">
    <property type="entry name" value="GIY-YIG endonuclease"/>
    <property type="match status" value="1"/>
</dbReference>
<dbReference type="PROSITE" id="PS50164">
    <property type="entry name" value="GIY_YIG"/>
    <property type="match status" value="1"/>
</dbReference>
<dbReference type="Gene3D" id="3.40.1440.10">
    <property type="entry name" value="GIY-YIG endonuclease"/>
    <property type="match status" value="1"/>
</dbReference>
<evidence type="ECO:0000313" key="4">
    <source>
        <dbReference type="Proteomes" id="UP000219546"/>
    </source>
</evidence>
<keyword evidence="3" id="KW-0255">Endonuclease</keyword>
<organism evidence="3 4">
    <name type="scientific">Bacillus oleivorans</name>
    <dbReference type="NCBI Taxonomy" id="1448271"/>
    <lineage>
        <taxon>Bacteria</taxon>
        <taxon>Bacillati</taxon>
        <taxon>Bacillota</taxon>
        <taxon>Bacilli</taxon>
        <taxon>Bacillales</taxon>
        <taxon>Bacillaceae</taxon>
        <taxon>Bacillus</taxon>
    </lineage>
</organism>
<dbReference type="Proteomes" id="UP000219546">
    <property type="component" value="Unassembled WGS sequence"/>
</dbReference>
<dbReference type="CDD" id="cd10456">
    <property type="entry name" value="GIY-YIG_UPF0213"/>
    <property type="match status" value="1"/>
</dbReference>
<dbReference type="InterPro" id="IPR050190">
    <property type="entry name" value="UPF0213_domain"/>
</dbReference>
<keyword evidence="4" id="KW-1185">Reference proteome</keyword>
<dbReference type="RefSeq" id="WP_097160777.1">
    <property type="nucleotide sequence ID" value="NZ_JBEPMQ010000020.1"/>
</dbReference>
<dbReference type="InterPro" id="IPR035901">
    <property type="entry name" value="GIY-YIG_endonuc_sf"/>
</dbReference>
<feature type="domain" description="GIY-YIG" evidence="2">
    <location>
        <begin position="4"/>
        <end position="79"/>
    </location>
</feature>
<reference evidence="3 4" key="1">
    <citation type="submission" date="2017-08" db="EMBL/GenBank/DDBJ databases">
        <authorList>
            <person name="de Groot N.N."/>
        </authorList>
    </citation>
    <scope>NUCLEOTIDE SEQUENCE [LARGE SCALE GENOMIC DNA]</scope>
    <source>
        <strain evidence="3 4">JC228</strain>
    </source>
</reference>
<proteinExistence type="inferred from homology"/>